<organism evidence="2 4">
    <name type="scientific">Archangium gephyra</name>
    <dbReference type="NCBI Taxonomy" id="48"/>
    <lineage>
        <taxon>Bacteria</taxon>
        <taxon>Pseudomonadati</taxon>
        <taxon>Myxococcota</taxon>
        <taxon>Myxococcia</taxon>
        <taxon>Myxococcales</taxon>
        <taxon>Cystobacterineae</taxon>
        <taxon>Archangiaceae</taxon>
        <taxon>Archangium</taxon>
    </lineage>
</organism>
<evidence type="ECO:0000313" key="5">
    <source>
        <dbReference type="Proteomes" id="UP000256345"/>
    </source>
</evidence>
<evidence type="ECO:0000313" key="2">
    <source>
        <dbReference type="EMBL" id="AKJ01615.1"/>
    </source>
</evidence>
<keyword evidence="5" id="KW-1185">Reference proteome</keyword>
<evidence type="ECO:0000313" key="4">
    <source>
        <dbReference type="Proteomes" id="UP000035579"/>
    </source>
</evidence>
<name>A0AAC8Q5U5_9BACT</name>
<keyword evidence="1" id="KW-0732">Signal</keyword>
<dbReference type="AlphaFoldDB" id="A0AAC8Q5U5"/>
<dbReference type="Proteomes" id="UP000035579">
    <property type="component" value="Chromosome"/>
</dbReference>
<sequence length="307" mass="32532">MRHVARFFAWIIAGTVLGSPTVLAQEGEPVQGATSPEGGYVITGGDPRGYAEDWLILPAGGATVGGHLRFLTAEGGLGDEALRFTDVVLLDVNGRLSLGGTGELFASTTLLPKQPSRTGELLWQGSSLGGRVGFAERFAASLRATVGPALAHTGYWVTTDVGVEARKSLHETLRVQGLLGGSATALFLEGNPERRLGFGEVVAGGEVVLRAPNGAAAMWLGTEFRFPVVRSASPASARADLDPQTRVNVRLGGVLSYIEDWDLFAELVVTDRGELSEPTTRLPILDGGFDQTLLLLGVTRRIQRDSR</sequence>
<reference evidence="3 5" key="2">
    <citation type="submission" date="2018-08" db="EMBL/GenBank/DDBJ databases">
        <title>Genomic Encyclopedia of Archaeal and Bacterial Type Strains, Phase II (KMG-II): from individual species to whole genera.</title>
        <authorList>
            <person name="Goeker M."/>
        </authorList>
    </citation>
    <scope>NUCLEOTIDE SEQUENCE [LARGE SCALE GENOMIC DNA]</scope>
    <source>
        <strain evidence="3 5">DSM 2261</strain>
    </source>
</reference>
<accession>A0AAC8Q5U5</accession>
<feature type="chain" id="PRO_5042295475" evidence="1">
    <location>
        <begin position="25"/>
        <end position="307"/>
    </location>
</feature>
<proteinExistence type="predicted"/>
<dbReference type="EMBL" id="CP011509">
    <property type="protein sequence ID" value="AKJ01615.1"/>
    <property type="molecule type" value="Genomic_DNA"/>
</dbReference>
<gene>
    <name evidence="2" type="ORF">AA314_03241</name>
    <name evidence="3" type="ORF">ATI61_103330</name>
</gene>
<reference evidence="2 4" key="1">
    <citation type="submission" date="2015-05" db="EMBL/GenBank/DDBJ databases">
        <title>Genome assembly of Archangium gephyra DSM 2261.</title>
        <authorList>
            <person name="Sharma G."/>
            <person name="Subramanian S."/>
        </authorList>
    </citation>
    <scope>NUCLEOTIDE SEQUENCE [LARGE SCALE GENOMIC DNA]</scope>
    <source>
        <strain evidence="2 4">DSM 2261</strain>
    </source>
</reference>
<dbReference type="RefSeq" id="WP_047856153.1">
    <property type="nucleotide sequence ID" value="NZ_CP011509.1"/>
</dbReference>
<dbReference type="KEGG" id="age:AA314_03241"/>
<evidence type="ECO:0000256" key="1">
    <source>
        <dbReference type="SAM" id="SignalP"/>
    </source>
</evidence>
<evidence type="ECO:0000313" key="3">
    <source>
        <dbReference type="EMBL" id="REG34430.1"/>
    </source>
</evidence>
<feature type="signal peptide" evidence="1">
    <location>
        <begin position="1"/>
        <end position="24"/>
    </location>
</feature>
<dbReference type="Proteomes" id="UP000256345">
    <property type="component" value="Unassembled WGS sequence"/>
</dbReference>
<dbReference type="EMBL" id="QUMU01000003">
    <property type="protein sequence ID" value="REG34430.1"/>
    <property type="molecule type" value="Genomic_DNA"/>
</dbReference>
<protein>
    <submittedName>
        <fullName evidence="2">Uncharacterized protein</fullName>
    </submittedName>
</protein>